<proteinExistence type="predicted"/>
<evidence type="ECO:0000313" key="1">
    <source>
        <dbReference type="EMBL" id="CAG8537872.1"/>
    </source>
</evidence>
<protein>
    <submittedName>
        <fullName evidence="1">298_t:CDS:1</fullName>
    </submittedName>
</protein>
<accession>A0ACA9LMF5</accession>
<organism evidence="1 2">
    <name type="scientific">Cetraspora pellucida</name>
    <dbReference type="NCBI Taxonomy" id="1433469"/>
    <lineage>
        <taxon>Eukaryota</taxon>
        <taxon>Fungi</taxon>
        <taxon>Fungi incertae sedis</taxon>
        <taxon>Mucoromycota</taxon>
        <taxon>Glomeromycotina</taxon>
        <taxon>Glomeromycetes</taxon>
        <taxon>Diversisporales</taxon>
        <taxon>Gigasporaceae</taxon>
        <taxon>Cetraspora</taxon>
    </lineage>
</organism>
<dbReference type="EMBL" id="CAJVPW010004273">
    <property type="protein sequence ID" value="CAG8537872.1"/>
    <property type="molecule type" value="Genomic_DNA"/>
</dbReference>
<dbReference type="Proteomes" id="UP000789366">
    <property type="component" value="Unassembled WGS sequence"/>
</dbReference>
<keyword evidence="2" id="KW-1185">Reference proteome</keyword>
<name>A0ACA9LMF5_9GLOM</name>
<comment type="caution">
    <text evidence="1">The sequence shown here is derived from an EMBL/GenBank/DDBJ whole genome shotgun (WGS) entry which is preliminary data.</text>
</comment>
<evidence type="ECO:0000313" key="2">
    <source>
        <dbReference type="Proteomes" id="UP000789366"/>
    </source>
</evidence>
<reference evidence="1" key="1">
    <citation type="submission" date="2021-06" db="EMBL/GenBank/DDBJ databases">
        <authorList>
            <person name="Kallberg Y."/>
            <person name="Tangrot J."/>
            <person name="Rosling A."/>
        </authorList>
    </citation>
    <scope>NUCLEOTIDE SEQUENCE</scope>
    <source>
        <strain evidence="1">28 12/20/2015</strain>
    </source>
</reference>
<gene>
    <name evidence="1" type="ORF">SPELUC_LOCUS4664</name>
</gene>
<sequence>MEECVITPGRKVDLQSYDDLKYLVSGRMLEDSYIFPINNIP</sequence>